<comment type="caution">
    <text evidence="3">The sequence shown here is derived from an EMBL/GenBank/DDBJ whole genome shotgun (WGS) entry which is preliminary data.</text>
</comment>
<evidence type="ECO:0000313" key="4">
    <source>
        <dbReference type="Proteomes" id="UP001501752"/>
    </source>
</evidence>
<evidence type="ECO:0000256" key="1">
    <source>
        <dbReference type="SAM" id="MobiDB-lite"/>
    </source>
</evidence>
<feature type="transmembrane region" description="Helical" evidence="2">
    <location>
        <begin position="12"/>
        <end position="32"/>
    </location>
</feature>
<keyword evidence="2" id="KW-0472">Membrane</keyword>
<proteinExistence type="predicted"/>
<organism evidence="3 4">
    <name type="scientific">Kitasatospora terrestris</name>
    <dbReference type="NCBI Taxonomy" id="258051"/>
    <lineage>
        <taxon>Bacteria</taxon>
        <taxon>Bacillati</taxon>
        <taxon>Actinomycetota</taxon>
        <taxon>Actinomycetes</taxon>
        <taxon>Kitasatosporales</taxon>
        <taxon>Streptomycetaceae</taxon>
        <taxon>Kitasatospora</taxon>
    </lineage>
</organism>
<accession>A0ABP9DU83</accession>
<dbReference type="Proteomes" id="UP001501752">
    <property type="component" value="Unassembled WGS sequence"/>
</dbReference>
<dbReference type="EMBL" id="BAABIS010000001">
    <property type="protein sequence ID" value="GAA4860208.1"/>
    <property type="molecule type" value="Genomic_DNA"/>
</dbReference>
<keyword evidence="2" id="KW-1133">Transmembrane helix</keyword>
<reference evidence="4" key="1">
    <citation type="journal article" date="2019" name="Int. J. Syst. Evol. Microbiol.">
        <title>The Global Catalogue of Microorganisms (GCM) 10K type strain sequencing project: providing services to taxonomists for standard genome sequencing and annotation.</title>
        <authorList>
            <consortium name="The Broad Institute Genomics Platform"/>
            <consortium name="The Broad Institute Genome Sequencing Center for Infectious Disease"/>
            <person name="Wu L."/>
            <person name="Ma J."/>
        </authorList>
    </citation>
    <scope>NUCLEOTIDE SEQUENCE [LARGE SCALE GENOMIC DNA]</scope>
    <source>
        <strain evidence="4">JCM 13006</strain>
    </source>
</reference>
<dbReference type="RefSeq" id="WP_345698451.1">
    <property type="nucleotide sequence ID" value="NZ_BAABIS010000001.1"/>
</dbReference>
<feature type="region of interest" description="Disordered" evidence="1">
    <location>
        <begin position="327"/>
        <end position="350"/>
    </location>
</feature>
<keyword evidence="4" id="KW-1185">Reference proteome</keyword>
<protein>
    <submittedName>
        <fullName evidence="3">Uncharacterized protein</fullName>
    </submittedName>
</protein>
<gene>
    <name evidence="3" type="ORF">GCM10023235_42660</name>
</gene>
<keyword evidence="2" id="KW-0812">Transmembrane</keyword>
<evidence type="ECO:0000313" key="3">
    <source>
        <dbReference type="EMBL" id="GAA4860208.1"/>
    </source>
</evidence>
<sequence>MELERGGEPVPAVKFGLGAVVAAGLVGMALYASASGHWAAALGGGLIVAATFTVGGGLVGFLFGVPRLLTSGAAAHPDDQGATSTAGYAPNTNLEQVSDWLTKILLGAGLTQIGTLPHRLRELGEWLSPVVGGAAGDRGGAAGFVSALAVYYTVVGFVAGWLLTRLLLARALTAADRQTLADSVAKTVVAAPSLGFGPERVRELFETGVEGLRVQALALLQGAPDARNVDLITQAIDRHLSPFELLQALLAAKAAAGLPDLGEADRAALRSAVAYKLRNTRTVPPYSRRRAVAEDVLKRLPETAAAPALIPTQAQGEAEALIPTQAQGGAEALGRIPARNGDQPEAAAKD</sequence>
<feature type="transmembrane region" description="Helical" evidence="2">
    <location>
        <begin position="39"/>
        <end position="63"/>
    </location>
</feature>
<evidence type="ECO:0000256" key="2">
    <source>
        <dbReference type="SAM" id="Phobius"/>
    </source>
</evidence>
<feature type="transmembrane region" description="Helical" evidence="2">
    <location>
        <begin position="149"/>
        <end position="168"/>
    </location>
</feature>
<name>A0ABP9DU83_9ACTN</name>